<protein>
    <submittedName>
        <fullName evidence="2">Uncharacterized protein</fullName>
    </submittedName>
</protein>
<gene>
    <name evidence="2" type="ORF">fugu_010590</name>
</gene>
<evidence type="ECO:0000256" key="1">
    <source>
        <dbReference type="SAM" id="MobiDB-lite"/>
    </source>
</evidence>
<reference evidence="2 3" key="1">
    <citation type="submission" date="2019-04" db="EMBL/GenBank/DDBJ databases">
        <title>The sequence and de novo assembly of Takifugu bimaculatus genome using PacBio and Hi-C technologies.</title>
        <authorList>
            <person name="Xu P."/>
            <person name="Liu B."/>
            <person name="Zhou Z."/>
        </authorList>
    </citation>
    <scope>NUCLEOTIDE SEQUENCE [LARGE SCALE GENOMIC DNA]</scope>
    <source>
        <strain evidence="2">TB-2018</strain>
        <tissue evidence="2">Muscle</tissue>
    </source>
</reference>
<sequence>MKHLQHVSRCVSYLVSSRSWNVAEAQPNPGGYFCPTVNHPKPSTHPIISPLDARGDEGAHSKHRSLPSSQLDLSEPASCLRRNRTPIQEHSDFYTQQLKKFDCETTH</sequence>
<dbReference type="EMBL" id="SWLE01000003">
    <property type="protein sequence ID" value="TNN01208.1"/>
    <property type="molecule type" value="Genomic_DNA"/>
</dbReference>
<accession>A0A4Z2CAE4</accession>
<keyword evidence="3" id="KW-1185">Reference proteome</keyword>
<name>A0A4Z2CAE4_9TELE</name>
<comment type="caution">
    <text evidence="2">The sequence shown here is derived from an EMBL/GenBank/DDBJ whole genome shotgun (WGS) entry which is preliminary data.</text>
</comment>
<organism evidence="2 3">
    <name type="scientific">Takifugu bimaculatus</name>
    <dbReference type="NCBI Taxonomy" id="433685"/>
    <lineage>
        <taxon>Eukaryota</taxon>
        <taxon>Metazoa</taxon>
        <taxon>Chordata</taxon>
        <taxon>Craniata</taxon>
        <taxon>Vertebrata</taxon>
        <taxon>Euteleostomi</taxon>
        <taxon>Actinopterygii</taxon>
        <taxon>Neopterygii</taxon>
        <taxon>Teleostei</taxon>
        <taxon>Neoteleostei</taxon>
        <taxon>Acanthomorphata</taxon>
        <taxon>Eupercaria</taxon>
        <taxon>Tetraodontiformes</taxon>
        <taxon>Tetradontoidea</taxon>
        <taxon>Tetraodontidae</taxon>
        <taxon>Takifugu</taxon>
    </lineage>
</organism>
<dbReference type="AlphaFoldDB" id="A0A4Z2CAE4"/>
<dbReference type="Proteomes" id="UP000516260">
    <property type="component" value="Chromosome 11"/>
</dbReference>
<feature type="region of interest" description="Disordered" evidence="1">
    <location>
        <begin position="43"/>
        <end position="86"/>
    </location>
</feature>
<proteinExistence type="predicted"/>
<evidence type="ECO:0000313" key="2">
    <source>
        <dbReference type="EMBL" id="TNN01208.1"/>
    </source>
</evidence>
<evidence type="ECO:0000313" key="3">
    <source>
        <dbReference type="Proteomes" id="UP000516260"/>
    </source>
</evidence>